<proteinExistence type="predicted"/>
<evidence type="ECO:0000313" key="6">
    <source>
        <dbReference type="Proteomes" id="UP000241394"/>
    </source>
</evidence>
<dbReference type="GO" id="GO:0016491">
    <property type="term" value="F:oxidoreductase activity"/>
    <property type="evidence" value="ECO:0007669"/>
    <property type="project" value="InterPro"/>
</dbReference>
<keyword evidence="6" id="KW-1185">Reference proteome</keyword>
<dbReference type="PROSITE" id="PS00798">
    <property type="entry name" value="ALDOKETO_REDUCTASE_1"/>
    <property type="match status" value="1"/>
</dbReference>
<organism evidence="5 6">
    <name type="scientific">Actinidia chinensis var. chinensis</name>
    <name type="common">Chinese soft-hair kiwi</name>
    <dbReference type="NCBI Taxonomy" id="1590841"/>
    <lineage>
        <taxon>Eukaryota</taxon>
        <taxon>Viridiplantae</taxon>
        <taxon>Streptophyta</taxon>
        <taxon>Embryophyta</taxon>
        <taxon>Tracheophyta</taxon>
        <taxon>Spermatophyta</taxon>
        <taxon>Magnoliopsida</taxon>
        <taxon>eudicotyledons</taxon>
        <taxon>Gunneridae</taxon>
        <taxon>Pentapetalae</taxon>
        <taxon>asterids</taxon>
        <taxon>Ericales</taxon>
        <taxon>Actinidiaceae</taxon>
        <taxon>Actinidia</taxon>
    </lineage>
</organism>
<dbReference type="EMBL" id="NKQK01000025">
    <property type="protein sequence ID" value="PSR90912.1"/>
    <property type="molecule type" value="Genomic_DNA"/>
</dbReference>
<name>A0A2R6PGB7_ACTCC</name>
<gene>
    <name evidence="5" type="ORF">CEY00_Acc28341</name>
</gene>
<dbReference type="STRING" id="1590841.A0A2R6PGB7"/>
<feature type="site" description="Lowers pKa of active site Tyr" evidence="3">
    <location>
        <position position="52"/>
    </location>
</feature>
<accession>A0A2R6PGB7</accession>
<dbReference type="InterPro" id="IPR020471">
    <property type="entry name" value="AKR"/>
</dbReference>
<dbReference type="Gramene" id="PSR90912">
    <property type="protein sequence ID" value="PSR90912"/>
    <property type="gene ID" value="CEY00_Acc28341"/>
</dbReference>
<dbReference type="PRINTS" id="PR00069">
    <property type="entry name" value="ALDKETRDTASE"/>
</dbReference>
<dbReference type="OMA" id="CILSEMP"/>
<protein>
    <submittedName>
        <fullName evidence="5">Non-functional NADPH-dependent codeinone reductase</fullName>
    </submittedName>
</protein>
<evidence type="ECO:0000256" key="2">
    <source>
        <dbReference type="PIRSR" id="PIRSR000097-2"/>
    </source>
</evidence>
<dbReference type="InParanoid" id="A0A2R6PGB7"/>
<feature type="active site" description="Proton donor" evidence="1">
    <location>
        <position position="22"/>
    </location>
</feature>
<dbReference type="Gene3D" id="3.20.20.100">
    <property type="entry name" value="NADP-dependent oxidoreductase domain"/>
    <property type="match status" value="1"/>
</dbReference>
<evidence type="ECO:0000256" key="1">
    <source>
        <dbReference type="PIRSR" id="PIRSR000097-1"/>
    </source>
</evidence>
<reference evidence="6" key="2">
    <citation type="journal article" date="2018" name="BMC Genomics">
        <title>A manually annotated Actinidia chinensis var. chinensis (kiwifruit) genome highlights the challenges associated with draft genomes and gene prediction in plants.</title>
        <authorList>
            <person name="Pilkington S.M."/>
            <person name="Crowhurst R."/>
            <person name="Hilario E."/>
            <person name="Nardozza S."/>
            <person name="Fraser L."/>
            <person name="Peng Y."/>
            <person name="Gunaseelan K."/>
            <person name="Simpson R."/>
            <person name="Tahir J."/>
            <person name="Deroles S.C."/>
            <person name="Templeton K."/>
            <person name="Luo Z."/>
            <person name="Davy M."/>
            <person name="Cheng C."/>
            <person name="McNeilage M."/>
            <person name="Scaglione D."/>
            <person name="Liu Y."/>
            <person name="Zhang Q."/>
            <person name="Datson P."/>
            <person name="De Silva N."/>
            <person name="Gardiner S.E."/>
            <person name="Bassett H."/>
            <person name="Chagne D."/>
            <person name="McCallum J."/>
            <person name="Dzierzon H."/>
            <person name="Deng C."/>
            <person name="Wang Y.Y."/>
            <person name="Barron L."/>
            <person name="Manako K."/>
            <person name="Bowen J."/>
            <person name="Foster T.M."/>
            <person name="Erridge Z.A."/>
            <person name="Tiffin H."/>
            <person name="Waite C.N."/>
            <person name="Davies K.M."/>
            <person name="Grierson E.P."/>
            <person name="Laing W.A."/>
            <person name="Kirk R."/>
            <person name="Chen X."/>
            <person name="Wood M."/>
            <person name="Montefiori M."/>
            <person name="Brummell D.A."/>
            <person name="Schwinn K.E."/>
            <person name="Catanach A."/>
            <person name="Fullerton C."/>
            <person name="Li D."/>
            <person name="Meiyalaghan S."/>
            <person name="Nieuwenhuizen N."/>
            <person name="Read N."/>
            <person name="Prakash R."/>
            <person name="Hunter D."/>
            <person name="Zhang H."/>
            <person name="McKenzie M."/>
            <person name="Knabel M."/>
            <person name="Harris A."/>
            <person name="Allan A.C."/>
            <person name="Gleave A."/>
            <person name="Chen A."/>
            <person name="Janssen B.J."/>
            <person name="Plunkett B."/>
            <person name="Ampomah-Dwamena C."/>
            <person name="Voogd C."/>
            <person name="Leif D."/>
            <person name="Lafferty D."/>
            <person name="Souleyre E.J.F."/>
            <person name="Varkonyi-Gasic E."/>
            <person name="Gambi F."/>
            <person name="Hanley J."/>
            <person name="Yao J.L."/>
            <person name="Cheung J."/>
            <person name="David K.M."/>
            <person name="Warren B."/>
            <person name="Marsh K."/>
            <person name="Snowden K.C."/>
            <person name="Lin-Wang K."/>
            <person name="Brian L."/>
            <person name="Martinez-Sanchez M."/>
            <person name="Wang M."/>
            <person name="Ileperuma N."/>
            <person name="Macnee N."/>
            <person name="Campin R."/>
            <person name="McAtee P."/>
            <person name="Drummond R.S.M."/>
            <person name="Espley R.V."/>
            <person name="Ireland H.S."/>
            <person name="Wu R."/>
            <person name="Atkinson R.G."/>
            <person name="Karunairetnam S."/>
            <person name="Bulley S."/>
            <person name="Chunkath S."/>
            <person name="Hanley Z."/>
            <person name="Storey R."/>
            <person name="Thrimawithana A.H."/>
            <person name="Thomson S."/>
            <person name="David C."/>
            <person name="Testolin R."/>
            <person name="Huang H."/>
            <person name="Hellens R.P."/>
            <person name="Schaffer R.J."/>
        </authorList>
    </citation>
    <scope>NUCLEOTIDE SEQUENCE [LARGE SCALE GENOMIC DNA]</scope>
    <source>
        <strain evidence="6">cv. Red5</strain>
    </source>
</reference>
<reference evidence="5 6" key="1">
    <citation type="submission" date="2017-07" db="EMBL/GenBank/DDBJ databases">
        <title>An improved, manually edited Actinidia chinensis var. chinensis (kiwifruit) genome highlights the challenges associated with draft genomes and gene prediction in plants.</title>
        <authorList>
            <person name="Pilkington S."/>
            <person name="Crowhurst R."/>
            <person name="Hilario E."/>
            <person name="Nardozza S."/>
            <person name="Fraser L."/>
            <person name="Peng Y."/>
            <person name="Gunaseelan K."/>
            <person name="Simpson R."/>
            <person name="Tahir J."/>
            <person name="Deroles S."/>
            <person name="Templeton K."/>
            <person name="Luo Z."/>
            <person name="Davy M."/>
            <person name="Cheng C."/>
            <person name="Mcneilage M."/>
            <person name="Scaglione D."/>
            <person name="Liu Y."/>
            <person name="Zhang Q."/>
            <person name="Datson P."/>
            <person name="De Silva N."/>
            <person name="Gardiner S."/>
            <person name="Bassett H."/>
            <person name="Chagne D."/>
            <person name="Mccallum J."/>
            <person name="Dzierzon H."/>
            <person name="Deng C."/>
            <person name="Wang Y.-Y."/>
            <person name="Barron N."/>
            <person name="Manako K."/>
            <person name="Bowen J."/>
            <person name="Foster T."/>
            <person name="Erridge Z."/>
            <person name="Tiffin H."/>
            <person name="Waite C."/>
            <person name="Davies K."/>
            <person name="Grierson E."/>
            <person name="Laing W."/>
            <person name="Kirk R."/>
            <person name="Chen X."/>
            <person name="Wood M."/>
            <person name="Montefiori M."/>
            <person name="Brummell D."/>
            <person name="Schwinn K."/>
            <person name="Catanach A."/>
            <person name="Fullerton C."/>
            <person name="Li D."/>
            <person name="Meiyalaghan S."/>
            <person name="Nieuwenhuizen N."/>
            <person name="Read N."/>
            <person name="Prakash R."/>
            <person name="Hunter D."/>
            <person name="Zhang H."/>
            <person name="Mckenzie M."/>
            <person name="Knabel M."/>
            <person name="Harris A."/>
            <person name="Allan A."/>
            <person name="Chen A."/>
            <person name="Janssen B."/>
            <person name="Plunkett B."/>
            <person name="Dwamena C."/>
            <person name="Voogd C."/>
            <person name="Leif D."/>
            <person name="Lafferty D."/>
            <person name="Souleyre E."/>
            <person name="Varkonyi-Gasic E."/>
            <person name="Gambi F."/>
            <person name="Hanley J."/>
            <person name="Yao J.-L."/>
            <person name="Cheung J."/>
            <person name="David K."/>
            <person name="Warren B."/>
            <person name="Marsh K."/>
            <person name="Snowden K."/>
            <person name="Lin-Wang K."/>
            <person name="Brian L."/>
            <person name="Martinez-Sanchez M."/>
            <person name="Wang M."/>
            <person name="Ileperuma N."/>
            <person name="Macnee N."/>
            <person name="Campin R."/>
            <person name="Mcatee P."/>
            <person name="Drummond R."/>
            <person name="Espley R."/>
            <person name="Ireland H."/>
            <person name="Wu R."/>
            <person name="Atkinson R."/>
            <person name="Karunairetnam S."/>
            <person name="Bulley S."/>
            <person name="Chunkath S."/>
            <person name="Hanley Z."/>
            <person name="Storey R."/>
            <person name="Thrimawithana A."/>
            <person name="Thomson S."/>
            <person name="David C."/>
            <person name="Testolin R."/>
        </authorList>
    </citation>
    <scope>NUCLEOTIDE SEQUENCE [LARGE SCALE GENOMIC DNA]</scope>
    <source>
        <strain evidence="6">cv. Red5</strain>
        <tissue evidence="5">Young leaf</tissue>
    </source>
</reference>
<dbReference type="PIRSF" id="PIRSF000097">
    <property type="entry name" value="AKR"/>
    <property type="match status" value="1"/>
</dbReference>
<dbReference type="InterPro" id="IPR023210">
    <property type="entry name" value="NADP_OxRdtase_dom"/>
</dbReference>
<dbReference type="Proteomes" id="UP000241394">
    <property type="component" value="Chromosome LG25"/>
</dbReference>
<dbReference type="InterPro" id="IPR036812">
    <property type="entry name" value="NAD(P)_OxRdtase_dom_sf"/>
</dbReference>
<dbReference type="OrthoDB" id="416253at2759"/>
<feature type="binding site" evidence="2">
    <location>
        <position position="85"/>
    </location>
    <ligand>
        <name>substrate</name>
    </ligand>
</feature>
<dbReference type="AlphaFoldDB" id="A0A2R6PGB7"/>
<dbReference type="InterPro" id="IPR018170">
    <property type="entry name" value="Aldo/ket_reductase_CS"/>
</dbReference>
<evidence type="ECO:0000259" key="4">
    <source>
        <dbReference type="Pfam" id="PF00248"/>
    </source>
</evidence>
<sequence>MRKAILHSIIIGYRHFDAAAVYQSEQCLGEALAQALELGLVKSRQELFITSKLWCAYAHPDRVLPALQNTLKRLGMEYIVLYLIHYPMSLKSVGCGLPRNIGVSNFSCKKLEHLLLTSMIPPAVNQVEMSPFWQQAKLGEFCQKKGIHITAFSDLGATGTLWASNQVLDSEVLKEIAETKGKTVAQFTEFVSTRSQLVLCILSEMPKIKGKRVVRTPDPDLLLPVFIVADPRKRTQFHYG</sequence>
<comment type="caution">
    <text evidence="5">The sequence shown here is derived from an EMBL/GenBank/DDBJ whole genome shotgun (WGS) entry which is preliminary data.</text>
</comment>
<evidence type="ECO:0000313" key="5">
    <source>
        <dbReference type="EMBL" id="PSR90912.1"/>
    </source>
</evidence>
<dbReference type="Pfam" id="PF00248">
    <property type="entry name" value="Aldo_ket_red"/>
    <property type="match status" value="1"/>
</dbReference>
<feature type="domain" description="NADP-dependent oxidoreductase" evidence="4">
    <location>
        <begin position="11"/>
        <end position="165"/>
    </location>
</feature>
<evidence type="ECO:0000256" key="3">
    <source>
        <dbReference type="PIRSR" id="PIRSR000097-3"/>
    </source>
</evidence>
<dbReference type="PANTHER" id="PTHR11732">
    <property type="entry name" value="ALDO/KETO REDUCTASE"/>
    <property type="match status" value="1"/>
</dbReference>
<dbReference type="SUPFAM" id="SSF51430">
    <property type="entry name" value="NAD(P)-linked oxidoreductase"/>
    <property type="match status" value="1"/>
</dbReference>